<evidence type="ECO:0000313" key="3">
    <source>
        <dbReference type="Proteomes" id="UP001066276"/>
    </source>
</evidence>
<feature type="compositionally biased region" description="Basic residues" evidence="1">
    <location>
        <begin position="95"/>
        <end position="108"/>
    </location>
</feature>
<protein>
    <submittedName>
        <fullName evidence="2">Uncharacterized protein</fullName>
    </submittedName>
</protein>
<feature type="region of interest" description="Disordered" evidence="1">
    <location>
        <begin position="91"/>
        <end position="171"/>
    </location>
</feature>
<dbReference type="AlphaFoldDB" id="A0AAV7MYG8"/>
<evidence type="ECO:0000313" key="2">
    <source>
        <dbReference type="EMBL" id="KAJ1105410.1"/>
    </source>
</evidence>
<organism evidence="2 3">
    <name type="scientific">Pleurodeles waltl</name>
    <name type="common">Iberian ribbed newt</name>
    <dbReference type="NCBI Taxonomy" id="8319"/>
    <lineage>
        <taxon>Eukaryota</taxon>
        <taxon>Metazoa</taxon>
        <taxon>Chordata</taxon>
        <taxon>Craniata</taxon>
        <taxon>Vertebrata</taxon>
        <taxon>Euteleostomi</taxon>
        <taxon>Amphibia</taxon>
        <taxon>Batrachia</taxon>
        <taxon>Caudata</taxon>
        <taxon>Salamandroidea</taxon>
        <taxon>Salamandridae</taxon>
        <taxon>Pleurodelinae</taxon>
        <taxon>Pleurodeles</taxon>
    </lineage>
</organism>
<keyword evidence="3" id="KW-1185">Reference proteome</keyword>
<accession>A0AAV7MYG8</accession>
<feature type="compositionally biased region" description="Basic and acidic residues" evidence="1">
    <location>
        <begin position="162"/>
        <end position="171"/>
    </location>
</feature>
<reference evidence="2" key="1">
    <citation type="journal article" date="2022" name="bioRxiv">
        <title>Sequencing and chromosome-scale assembly of the giantPleurodeles waltlgenome.</title>
        <authorList>
            <person name="Brown T."/>
            <person name="Elewa A."/>
            <person name="Iarovenko S."/>
            <person name="Subramanian E."/>
            <person name="Araus A.J."/>
            <person name="Petzold A."/>
            <person name="Susuki M."/>
            <person name="Suzuki K.-i.T."/>
            <person name="Hayashi T."/>
            <person name="Toyoda A."/>
            <person name="Oliveira C."/>
            <person name="Osipova E."/>
            <person name="Leigh N.D."/>
            <person name="Simon A."/>
            <person name="Yun M.H."/>
        </authorList>
    </citation>
    <scope>NUCLEOTIDE SEQUENCE</scope>
    <source>
        <strain evidence="2">20211129_DDA</strain>
        <tissue evidence="2">Liver</tissue>
    </source>
</reference>
<name>A0AAV7MYG8_PLEWA</name>
<gene>
    <name evidence="2" type="ORF">NDU88_002816</name>
</gene>
<dbReference type="EMBL" id="JANPWB010000013">
    <property type="protein sequence ID" value="KAJ1105410.1"/>
    <property type="molecule type" value="Genomic_DNA"/>
</dbReference>
<evidence type="ECO:0000256" key="1">
    <source>
        <dbReference type="SAM" id="MobiDB-lite"/>
    </source>
</evidence>
<sequence length="171" mass="18946">MRALGWMSRTLGPSGRKDELESLAEANGSGWACHGETVREGYRSYIGRGVATGVVCRAEGQRCMPCCALGVGETRGAEDAWDWLESCKAGNPWKGRQRKTKGRLRRPSNKTSQNSGGIHRLTKPTEEQVEEERESAILALATHRDSDHGSGLDINKMTIDSETERRRTCRQ</sequence>
<proteinExistence type="predicted"/>
<dbReference type="Proteomes" id="UP001066276">
    <property type="component" value="Chromosome 9"/>
</dbReference>
<comment type="caution">
    <text evidence="2">The sequence shown here is derived from an EMBL/GenBank/DDBJ whole genome shotgun (WGS) entry which is preliminary data.</text>
</comment>